<gene>
    <name evidence="3" type="ORF">GGU10DRAFT_364218</name>
</gene>
<sequence length="169" mass="18481">MVLLHGPILMILSLLLGLLSTTANAAPRFCVGFGKSINPIVPRALHSHLQLRSQGSKNSPLPSPHVNGINGINGDACPTSPHVNGINGDTRPTYQIWFSRPRPETNERDPNVSTTIRSEVLSTLSQLEHSTNQSSFHITFLESCPESAQGFWYQAIGHDQSHYTDFAPT</sequence>
<feature type="chain" id="PRO_5041324969" evidence="2">
    <location>
        <begin position="26"/>
        <end position="169"/>
    </location>
</feature>
<dbReference type="AlphaFoldDB" id="A0AA38KPT5"/>
<comment type="caution">
    <text evidence="3">The sequence shown here is derived from an EMBL/GenBank/DDBJ whole genome shotgun (WGS) entry which is preliminary data.</text>
</comment>
<reference evidence="3" key="1">
    <citation type="submission" date="2022-08" db="EMBL/GenBank/DDBJ databases">
        <authorList>
            <consortium name="DOE Joint Genome Institute"/>
            <person name="Min B."/>
            <person name="Riley R."/>
            <person name="Sierra-Patev S."/>
            <person name="Naranjo-Ortiz M."/>
            <person name="Looney B."/>
            <person name="Konkel Z."/>
            <person name="Slot J.C."/>
            <person name="Sakamoto Y."/>
            <person name="Steenwyk J.L."/>
            <person name="Rokas A."/>
            <person name="Carro J."/>
            <person name="Camarero S."/>
            <person name="Ferreira P."/>
            <person name="Molpeceres G."/>
            <person name="Ruiz-Duenas F.J."/>
            <person name="Serrano A."/>
            <person name="Henrissat B."/>
            <person name="Drula E."/>
            <person name="Hughes K.W."/>
            <person name="Mata J.L."/>
            <person name="Ishikawa N.K."/>
            <person name="Vargas-Isla R."/>
            <person name="Ushijima S."/>
            <person name="Smith C.A."/>
            <person name="Ahrendt S."/>
            <person name="Andreopoulos W."/>
            <person name="He G."/>
            <person name="Labutti K."/>
            <person name="Lipzen A."/>
            <person name="Ng V."/>
            <person name="Sandor L."/>
            <person name="Barry K."/>
            <person name="Martinez A.T."/>
            <person name="Xiao Y."/>
            <person name="Gibbons J.G."/>
            <person name="Terashima K."/>
            <person name="Hibbett D.S."/>
            <person name="Grigoriev I.V."/>
        </authorList>
    </citation>
    <scope>NUCLEOTIDE SEQUENCE</scope>
    <source>
        <strain evidence="3">TFB10291</strain>
    </source>
</reference>
<evidence type="ECO:0000313" key="4">
    <source>
        <dbReference type="Proteomes" id="UP001163798"/>
    </source>
</evidence>
<feature type="signal peptide" evidence="2">
    <location>
        <begin position="1"/>
        <end position="25"/>
    </location>
</feature>
<dbReference type="EMBL" id="MU793488">
    <property type="protein sequence ID" value="KAJ3782256.1"/>
    <property type="molecule type" value="Genomic_DNA"/>
</dbReference>
<name>A0AA38KPT5_9AGAR</name>
<evidence type="ECO:0000256" key="1">
    <source>
        <dbReference type="SAM" id="MobiDB-lite"/>
    </source>
</evidence>
<accession>A0AA38KPT5</accession>
<dbReference type="Proteomes" id="UP001163798">
    <property type="component" value="Unassembled WGS sequence"/>
</dbReference>
<organism evidence="3 4">
    <name type="scientific">Lentinula aff. detonsa</name>
    <dbReference type="NCBI Taxonomy" id="2804958"/>
    <lineage>
        <taxon>Eukaryota</taxon>
        <taxon>Fungi</taxon>
        <taxon>Dikarya</taxon>
        <taxon>Basidiomycota</taxon>
        <taxon>Agaricomycotina</taxon>
        <taxon>Agaricomycetes</taxon>
        <taxon>Agaricomycetidae</taxon>
        <taxon>Agaricales</taxon>
        <taxon>Marasmiineae</taxon>
        <taxon>Omphalotaceae</taxon>
        <taxon>Lentinula</taxon>
    </lineage>
</organism>
<keyword evidence="4" id="KW-1185">Reference proteome</keyword>
<keyword evidence="2" id="KW-0732">Signal</keyword>
<protein>
    <submittedName>
        <fullName evidence="3">Uncharacterized protein</fullName>
    </submittedName>
</protein>
<evidence type="ECO:0000313" key="3">
    <source>
        <dbReference type="EMBL" id="KAJ3782256.1"/>
    </source>
</evidence>
<feature type="region of interest" description="Disordered" evidence="1">
    <location>
        <begin position="51"/>
        <end position="73"/>
    </location>
</feature>
<proteinExistence type="predicted"/>
<evidence type="ECO:0000256" key="2">
    <source>
        <dbReference type="SAM" id="SignalP"/>
    </source>
</evidence>
<feature type="compositionally biased region" description="Polar residues" evidence="1">
    <location>
        <begin position="51"/>
        <end position="60"/>
    </location>
</feature>